<evidence type="ECO:0000313" key="2">
    <source>
        <dbReference type="Proteomes" id="UP001344906"/>
    </source>
</evidence>
<evidence type="ECO:0008006" key="3">
    <source>
        <dbReference type="Google" id="ProtNLM"/>
    </source>
</evidence>
<keyword evidence="2" id="KW-1185">Reference proteome</keyword>
<protein>
    <recommendedName>
        <fullName evidence="3">N-acetyltransferase domain-containing protein</fullName>
    </recommendedName>
</protein>
<dbReference type="RefSeq" id="WP_338257715.1">
    <property type="nucleotide sequence ID" value="NZ_BSRI01000002.1"/>
</dbReference>
<dbReference type="Proteomes" id="UP001344906">
    <property type="component" value="Unassembled WGS sequence"/>
</dbReference>
<sequence length="45" mass="5069">MKSILTCDEGNIGSRKIIEANGGMLEDITEVEGWPAKVCRYWIQL</sequence>
<name>A0ABQ6G7J8_9CHLR</name>
<organism evidence="1 2">
    <name type="scientific">Dictyobacter halimunensis</name>
    <dbReference type="NCBI Taxonomy" id="3026934"/>
    <lineage>
        <taxon>Bacteria</taxon>
        <taxon>Bacillati</taxon>
        <taxon>Chloroflexota</taxon>
        <taxon>Ktedonobacteria</taxon>
        <taxon>Ktedonobacterales</taxon>
        <taxon>Dictyobacteraceae</taxon>
        <taxon>Dictyobacter</taxon>
    </lineage>
</organism>
<evidence type="ECO:0000313" key="1">
    <source>
        <dbReference type="EMBL" id="GLV60602.1"/>
    </source>
</evidence>
<gene>
    <name evidence="1" type="ORF">KDH_74210</name>
</gene>
<accession>A0ABQ6G7J8</accession>
<proteinExistence type="predicted"/>
<comment type="caution">
    <text evidence="1">The sequence shown here is derived from an EMBL/GenBank/DDBJ whole genome shotgun (WGS) entry which is preliminary data.</text>
</comment>
<reference evidence="1 2" key="1">
    <citation type="submission" date="2023-02" db="EMBL/GenBank/DDBJ databases">
        <title>Dictyobacter halimunensis sp. nov., a new member of the class Ktedonobacteria from forest soil in a geothermal area.</title>
        <authorList>
            <person name="Rachmania M.K."/>
            <person name="Ningsih F."/>
            <person name="Sakai Y."/>
            <person name="Yabe S."/>
            <person name="Yokota A."/>
            <person name="Sjamsuridzal W."/>
        </authorList>
    </citation>
    <scope>NUCLEOTIDE SEQUENCE [LARGE SCALE GENOMIC DNA]</scope>
    <source>
        <strain evidence="1 2">S3.2.2.5</strain>
    </source>
</reference>
<dbReference type="EMBL" id="BSRI01000002">
    <property type="protein sequence ID" value="GLV60602.1"/>
    <property type="molecule type" value="Genomic_DNA"/>
</dbReference>